<gene>
    <name evidence="2" type="ORF">GCM10017653_41230</name>
</gene>
<evidence type="ECO:0000313" key="2">
    <source>
        <dbReference type="EMBL" id="GLK86053.1"/>
    </source>
</evidence>
<proteinExistence type="predicted"/>
<name>A0A9W6NCQ4_9HYPH</name>
<organism evidence="2 3">
    <name type="scientific">Ancylobacter defluvii</name>
    <dbReference type="NCBI Taxonomy" id="1282440"/>
    <lineage>
        <taxon>Bacteria</taxon>
        <taxon>Pseudomonadati</taxon>
        <taxon>Pseudomonadota</taxon>
        <taxon>Alphaproteobacteria</taxon>
        <taxon>Hyphomicrobiales</taxon>
        <taxon>Xanthobacteraceae</taxon>
        <taxon>Ancylobacter</taxon>
    </lineage>
</organism>
<accession>A0A9W6NCQ4</accession>
<dbReference type="Gene3D" id="1.20.1050.10">
    <property type="match status" value="1"/>
</dbReference>
<feature type="region of interest" description="Disordered" evidence="1">
    <location>
        <begin position="53"/>
        <end position="86"/>
    </location>
</feature>
<dbReference type="Proteomes" id="UP001143330">
    <property type="component" value="Unassembled WGS sequence"/>
</dbReference>
<evidence type="ECO:0000313" key="3">
    <source>
        <dbReference type="Proteomes" id="UP001143330"/>
    </source>
</evidence>
<protein>
    <submittedName>
        <fullName evidence="2">Uncharacterized protein</fullName>
    </submittedName>
</protein>
<keyword evidence="3" id="KW-1185">Reference proteome</keyword>
<dbReference type="InterPro" id="IPR036282">
    <property type="entry name" value="Glutathione-S-Trfase_C_sf"/>
</dbReference>
<dbReference type="EMBL" id="BSFM01000017">
    <property type="protein sequence ID" value="GLK86053.1"/>
    <property type="molecule type" value="Genomic_DNA"/>
</dbReference>
<dbReference type="SUPFAM" id="SSF47616">
    <property type="entry name" value="GST C-terminal domain-like"/>
    <property type="match status" value="1"/>
</dbReference>
<reference evidence="2" key="2">
    <citation type="submission" date="2023-01" db="EMBL/GenBank/DDBJ databases">
        <authorList>
            <person name="Sun Q."/>
            <person name="Evtushenko L."/>
        </authorList>
    </citation>
    <scope>NUCLEOTIDE SEQUENCE</scope>
    <source>
        <strain evidence="2">VKM B-2789</strain>
    </source>
</reference>
<reference evidence="2" key="1">
    <citation type="journal article" date="2014" name="Int. J. Syst. Evol. Microbiol.">
        <title>Complete genome sequence of Corynebacterium casei LMG S-19264T (=DSM 44701T), isolated from a smear-ripened cheese.</title>
        <authorList>
            <consortium name="US DOE Joint Genome Institute (JGI-PGF)"/>
            <person name="Walter F."/>
            <person name="Albersmeier A."/>
            <person name="Kalinowski J."/>
            <person name="Ruckert C."/>
        </authorList>
    </citation>
    <scope>NUCLEOTIDE SEQUENCE</scope>
    <source>
        <strain evidence="2">VKM B-2789</strain>
    </source>
</reference>
<sequence length="86" mass="9344">MVGDPDIGPYHRTITLACALGYLDLRFPDYDWRAGHPGAGDWFAATSAHPSLEATRAPEALAAEARPDDGDSRGRDDERALARPRP</sequence>
<dbReference type="AlphaFoldDB" id="A0A9W6NCQ4"/>
<feature type="compositionally biased region" description="Basic and acidic residues" evidence="1">
    <location>
        <begin position="65"/>
        <end position="86"/>
    </location>
</feature>
<evidence type="ECO:0000256" key="1">
    <source>
        <dbReference type="SAM" id="MobiDB-lite"/>
    </source>
</evidence>
<feature type="compositionally biased region" description="Low complexity" evidence="1">
    <location>
        <begin position="53"/>
        <end position="64"/>
    </location>
</feature>
<comment type="caution">
    <text evidence="2">The sequence shown here is derived from an EMBL/GenBank/DDBJ whole genome shotgun (WGS) entry which is preliminary data.</text>
</comment>